<feature type="non-terminal residue" evidence="8">
    <location>
        <position position="1"/>
    </location>
</feature>
<dbReference type="InterPro" id="IPR012310">
    <property type="entry name" value="DNA_ligase_ATP-dep_cent"/>
</dbReference>
<dbReference type="PANTHER" id="PTHR45674">
    <property type="entry name" value="DNA LIGASE 1/3 FAMILY MEMBER"/>
    <property type="match status" value="1"/>
</dbReference>
<dbReference type="GO" id="GO:0005524">
    <property type="term" value="F:ATP binding"/>
    <property type="evidence" value="ECO:0007669"/>
    <property type="project" value="UniProtKB-KW"/>
</dbReference>
<dbReference type="AlphaFoldDB" id="A0A9N9FH04"/>
<dbReference type="Gene3D" id="2.40.50.140">
    <property type="entry name" value="Nucleic acid-binding proteins"/>
    <property type="match status" value="1"/>
</dbReference>
<dbReference type="GO" id="GO:0006273">
    <property type="term" value="P:lagging strand elongation"/>
    <property type="evidence" value="ECO:0007669"/>
    <property type="project" value="TreeGrafter"/>
</dbReference>
<comment type="similarity">
    <text evidence="1">Belongs to the ATP-dependent DNA ligase family.</text>
</comment>
<evidence type="ECO:0000313" key="8">
    <source>
        <dbReference type="EMBL" id="CAG8532430.1"/>
    </source>
</evidence>
<proteinExistence type="inferred from homology"/>
<dbReference type="FunFam" id="2.40.50.140:FF:000062">
    <property type="entry name" value="DNA ligase"/>
    <property type="match status" value="1"/>
</dbReference>
<evidence type="ECO:0000256" key="6">
    <source>
        <dbReference type="SAM" id="MobiDB-lite"/>
    </source>
</evidence>
<dbReference type="GO" id="GO:0006281">
    <property type="term" value="P:DNA repair"/>
    <property type="evidence" value="ECO:0007669"/>
    <property type="project" value="InterPro"/>
</dbReference>
<dbReference type="EMBL" id="CAJVPK010000617">
    <property type="protein sequence ID" value="CAG8532430.1"/>
    <property type="molecule type" value="Genomic_DNA"/>
</dbReference>
<feature type="domain" description="ATP-dependent DNA ligase family profile" evidence="7">
    <location>
        <begin position="1"/>
        <end position="48"/>
    </location>
</feature>
<organism evidence="8 9">
    <name type="scientific">Diversispora eburnea</name>
    <dbReference type="NCBI Taxonomy" id="1213867"/>
    <lineage>
        <taxon>Eukaryota</taxon>
        <taxon>Fungi</taxon>
        <taxon>Fungi incertae sedis</taxon>
        <taxon>Mucoromycota</taxon>
        <taxon>Glomeromycotina</taxon>
        <taxon>Glomeromycetes</taxon>
        <taxon>Diversisporales</taxon>
        <taxon>Diversisporaceae</taxon>
        <taxon>Diversispora</taxon>
    </lineage>
</organism>
<evidence type="ECO:0000259" key="7">
    <source>
        <dbReference type="PROSITE" id="PS50160"/>
    </source>
</evidence>
<sequence length="196" mass="22616">KRIESWLKVKKDYVNGIGDSIDVVPIGAWHGNGRKAKWWSPVLLAIYNPETETLESVCKCMSGFNDQFYKEMKLKYSKKNGTILTHKKPYYDVAEGLTPDVWFEDQEVWEVKGADITISPIHKAAFGKVDPNKGLSLRFPRFIRVREDKSIDDATKSDQISEMFFKQVKEQKSHEITKIEDMEINGSDEEEFESDS</sequence>
<dbReference type="CDD" id="cd07969">
    <property type="entry name" value="OBF_DNA_ligase_I"/>
    <property type="match status" value="1"/>
</dbReference>
<name>A0A9N9FH04_9GLOM</name>
<reference evidence="8" key="1">
    <citation type="submission" date="2021-06" db="EMBL/GenBank/DDBJ databases">
        <authorList>
            <person name="Kallberg Y."/>
            <person name="Tangrot J."/>
            <person name="Rosling A."/>
        </authorList>
    </citation>
    <scope>NUCLEOTIDE SEQUENCE</scope>
    <source>
        <strain evidence="8">AZ414A</strain>
    </source>
</reference>
<keyword evidence="3" id="KW-0235">DNA replication</keyword>
<comment type="caution">
    <text evidence="8">The sequence shown here is derived from an EMBL/GenBank/DDBJ whole genome shotgun (WGS) entry which is preliminary data.</text>
</comment>
<evidence type="ECO:0000256" key="1">
    <source>
        <dbReference type="ARBA" id="ARBA00007572"/>
    </source>
</evidence>
<evidence type="ECO:0000256" key="5">
    <source>
        <dbReference type="ARBA" id="ARBA00022840"/>
    </source>
</evidence>
<dbReference type="GO" id="GO:0006310">
    <property type="term" value="P:DNA recombination"/>
    <property type="evidence" value="ECO:0007669"/>
    <property type="project" value="InterPro"/>
</dbReference>
<evidence type="ECO:0000313" key="9">
    <source>
        <dbReference type="Proteomes" id="UP000789706"/>
    </source>
</evidence>
<dbReference type="GO" id="GO:0005634">
    <property type="term" value="C:nucleus"/>
    <property type="evidence" value="ECO:0007669"/>
    <property type="project" value="TreeGrafter"/>
</dbReference>
<feature type="compositionally biased region" description="Acidic residues" evidence="6">
    <location>
        <begin position="182"/>
        <end position="196"/>
    </location>
</feature>
<dbReference type="InterPro" id="IPR012309">
    <property type="entry name" value="DNA_ligase_ATP-dep_C"/>
</dbReference>
<keyword evidence="5" id="KW-0067">ATP-binding</keyword>
<keyword evidence="9" id="KW-1185">Reference proteome</keyword>
<evidence type="ECO:0000256" key="4">
    <source>
        <dbReference type="ARBA" id="ARBA00022741"/>
    </source>
</evidence>
<evidence type="ECO:0000256" key="2">
    <source>
        <dbReference type="ARBA" id="ARBA00022598"/>
    </source>
</evidence>
<keyword evidence="4" id="KW-0547">Nucleotide-binding</keyword>
<dbReference type="InterPro" id="IPR050191">
    <property type="entry name" value="ATP-dep_DNA_ligase"/>
</dbReference>
<dbReference type="GO" id="GO:0003910">
    <property type="term" value="F:DNA ligase (ATP) activity"/>
    <property type="evidence" value="ECO:0007669"/>
    <property type="project" value="InterPro"/>
</dbReference>
<dbReference type="SUPFAM" id="SSF50249">
    <property type="entry name" value="Nucleic acid-binding proteins"/>
    <property type="match status" value="1"/>
</dbReference>
<dbReference type="PANTHER" id="PTHR45674:SF9">
    <property type="entry name" value="DNA LIGASE 3"/>
    <property type="match status" value="1"/>
</dbReference>
<gene>
    <name evidence="8" type="ORF">DEBURN_LOCUS6207</name>
</gene>
<protein>
    <submittedName>
        <fullName evidence="8">5627_t:CDS:1</fullName>
    </submittedName>
</protein>
<dbReference type="Pfam" id="PF04679">
    <property type="entry name" value="DNA_ligase_A_C"/>
    <property type="match status" value="1"/>
</dbReference>
<dbReference type="InterPro" id="IPR012340">
    <property type="entry name" value="NA-bd_OB-fold"/>
</dbReference>
<accession>A0A9N9FH04</accession>
<evidence type="ECO:0000256" key="3">
    <source>
        <dbReference type="ARBA" id="ARBA00022705"/>
    </source>
</evidence>
<dbReference type="OrthoDB" id="206088at2759"/>
<dbReference type="PROSITE" id="PS50160">
    <property type="entry name" value="DNA_LIGASE_A3"/>
    <property type="match status" value="1"/>
</dbReference>
<keyword evidence="2" id="KW-0436">Ligase</keyword>
<feature type="region of interest" description="Disordered" evidence="6">
    <location>
        <begin position="176"/>
        <end position="196"/>
    </location>
</feature>
<dbReference type="Proteomes" id="UP000789706">
    <property type="component" value="Unassembled WGS sequence"/>
</dbReference>